<gene>
    <name evidence="1" type="ORF">METZ01_LOCUS296959</name>
</gene>
<organism evidence="1">
    <name type="scientific">marine metagenome</name>
    <dbReference type="NCBI Taxonomy" id="408172"/>
    <lineage>
        <taxon>unclassified sequences</taxon>
        <taxon>metagenomes</taxon>
        <taxon>ecological metagenomes</taxon>
    </lineage>
</organism>
<dbReference type="NCBIfam" id="NF038032">
    <property type="entry name" value="CehA_McbA_metalo"/>
    <property type="match status" value="1"/>
</dbReference>
<evidence type="ECO:0008006" key="2">
    <source>
        <dbReference type="Google" id="ProtNLM"/>
    </source>
</evidence>
<dbReference type="Gene3D" id="3.20.20.140">
    <property type="entry name" value="Metal-dependent hydrolases"/>
    <property type="match status" value="1"/>
</dbReference>
<dbReference type="PANTHER" id="PTHR42924:SF3">
    <property type="entry name" value="POLYMERASE_HISTIDINOL PHOSPHATASE N-TERMINAL DOMAIN-CONTAINING PROTEIN"/>
    <property type="match status" value="1"/>
</dbReference>
<dbReference type="InterPro" id="IPR052018">
    <property type="entry name" value="PHP_domain"/>
</dbReference>
<accession>A0A382M7X7</accession>
<reference evidence="1" key="1">
    <citation type="submission" date="2018-05" db="EMBL/GenBank/DDBJ databases">
        <authorList>
            <person name="Lanie J.A."/>
            <person name="Ng W.-L."/>
            <person name="Kazmierczak K.M."/>
            <person name="Andrzejewski T.M."/>
            <person name="Davidsen T.M."/>
            <person name="Wayne K.J."/>
            <person name="Tettelin H."/>
            <person name="Glass J.I."/>
            <person name="Rusch D."/>
            <person name="Podicherti R."/>
            <person name="Tsui H.-C.T."/>
            <person name="Winkler M.E."/>
        </authorList>
    </citation>
    <scope>NUCLEOTIDE SEQUENCE</scope>
</reference>
<dbReference type="GO" id="GO:0035312">
    <property type="term" value="F:5'-3' DNA exonuclease activity"/>
    <property type="evidence" value="ECO:0007669"/>
    <property type="project" value="TreeGrafter"/>
</dbReference>
<dbReference type="SUPFAM" id="SSF89550">
    <property type="entry name" value="PHP domain-like"/>
    <property type="match status" value="1"/>
</dbReference>
<dbReference type="GO" id="GO:0004534">
    <property type="term" value="F:5'-3' RNA exonuclease activity"/>
    <property type="evidence" value="ECO:0007669"/>
    <property type="project" value="TreeGrafter"/>
</dbReference>
<dbReference type="EMBL" id="UINC01091386">
    <property type="protein sequence ID" value="SVC44105.1"/>
    <property type="molecule type" value="Genomic_DNA"/>
</dbReference>
<dbReference type="PANTHER" id="PTHR42924">
    <property type="entry name" value="EXONUCLEASE"/>
    <property type="match status" value="1"/>
</dbReference>
<name>A0A382M7X7_9ZZZZ</name>
<proteinExistence type="predicted"/>
<dbReference type="AlphaFoldDB" id="A0A382M7X7"/>
<sequence length="296" mass="32951">MPINPFKISGQWYRGNTHSHSTESDGRLPIADRFAAYRQAGYDFLVITDHRTVNEVSAYSTEDFLAISGSEVHPENPYGGGTYHIVAINIHQKIDCAKLHPNEVLEEIKQQGGEAVLCHPYWCGHTLLDYQPLTNYFAVEVYNDTCMGIGKGFSEEAWDNMLDRIGPVHGIAADDAHGTEHDCFHAWVMLKAKELTSDAIMDAFRAGAFYSTMGPEIIGLDLIGENETPKKTITLECTPVQSIVFKGQQSRGKCVVAPEGEYITQAEYDVPSGTSYVRVEITDDLGKKAWSNPFYF</sequence>
<evidence type="ECO:0000313" key="1">
    <source>
        <dbReference type="EMBL" id="SVC44105.1"/>
    </source>
</evidence>
<dbReference type="InterPro" id="IPR016195">
    <property type="entry name" value="Pol/histidinol_Pase-like"/>
</dbReference>
<protein>
    <recommendedName>
        <fullName evidence="2">Polymerase/histidinol phosphatase N-terminal domain-containing protein</fullName>
    </recommendedName>
</protein>